<sequence length="236" mass="26715">MSSSSSLGHQTLADSPQIIQNLLTTLSTSLPAPSLWILGSVVASMAILRYTLLPCLTLHGLEQTIKAVDRMLQGDIGMGIIPSNVDSGAGSDFCFASGQQGLRCLDRSEHLLYSDQLGYPDIGDLERSRRCMDYEERLCRIKDIAHDLHLQPPPPSLTSYLKHFTVLISKRHNKFKLDVVLLRKRRNTKIRIQLQWIELQCESEELLFENYYPSFNLRQKKLTTVTAEPWGEGDKE</sequence>
<comment type="caution">
    <text evidence="1">The sequence shown here is derived from an EMBL/GenBank/DDBJ whole genome shotgun (WGS) entry which is preliminary data.</text>
</comment>
<reference evidence="1" key="1">
    <citation type="submission" date="2020-11" db="EMBL/GenBank/DDBJ databases">
        <authorList>
            <consortium name="DOE Joint Genome Institute"/>
            <person name="Ahrendt S."/>
            <person name="Riley R."/>
            <person name="Andreopoulos W."/>
            <person name="Labutti K."/>
            <person name="Pangilinan J."/>
            <person name="Ruiz-Duenas F.J."/>
            <person name="Barrasa J.M."/>
            <person name="Sanchez-Garcia M."/>
            <person name="Camarero S."/>
            <person name="Miyauchi S."/>
            <person name="Serrano A."/>
            <person name="Linde D."/>
            <person name="Babiker R."/>
            <person name="Drula E."/>
            <person name="Ayuso-Fernandez I."/>
            <person name="Pacheco R."/>
            <person name="Padilla G."/>
            <person name="Ferreira P."/>
            <person name="Barriuso J."/>
            <person name="Kellner H."/>
            <person name="Castanera R."/>
            <person name="Alfaro M."/>
            <person name="Ramirez L."/>
            <person name="Pisabarro A.G."/>
            <person name="Kuo A."/>
            <person name="Tritt A."/>
            <person name="Lipzen A."/>
            <person name="He G."/>
            <person name="Yan M."/>
            <person name="Ng V."/>
            <person name="Cullen D."/>
            <person name="Martin F."/>
            <person name="Rosso M.-N."/>
            <person name="Henrissat B."/>
            <person name="Hibbett D."/>
            <person name="Martinez A.T."/>
            <person name="Grigoriev I.V."/>
        </authorList>
    </citation>
    <scope>NUCLEOTIDE SEQUENCE</scope>
    <source>
        <strain evidence="1">AH 40177</strain>
    </source>
</reference>
<evidence type="ECO:0000313" key="2">
    <source>
        <dbReference type="Proteomes" id="UP000772434"/>
    </source>
</evidence>
<accession>A0A9P5PYF2</accession>
<organism evidence="1 2">
    <name type="scientific">Rhodocollybia butyracea</name>
    <dbReference type="NCBI Taxonomy" id="206335"/>
    <lineage>
        <taxon>Eukaryota</taxon>
        <taxon>Fungi</taxon>
        <taxon>Dikarya</taxon>
        <taxon>Basidiomycota</taxon>
        <taxon>Agaricomycotina</taxon>
        <taxon>Agaricomycetes</taxon>
        <taxon>Agaricomycetidae</taxon>
        <taxon>Agaricales</taxon>
        <taxon>Marasmiineae</taxon>
        <taxon>Omphalotaceae</taxon>
        <taxon>Rhodocollybia</taxon>
    </lineage>
</organism>
<dbReference type="AlphaFoldDB" id="A0A9P5PYF2"/>
<name>A0A9P5PYF2_9AGAR</name>
<gene>
    <name evidence="1" type="ORF">BDP27DRAFT_1361944</name>
</gene>
<protein>
    <submittedName>
        <fullName evidence="1">Uncharacterized protein</fullName>
    </submittedName>
</protein>
<dbReference type="Proteomes" id="UP000772434">
    <property type="component" value="Unassembled WGS sequence"/>
</dbReference>
<evidence type="ECO:0000313" key="1">
    <source>
        <dbReference type="EMBL" id="KAF9071392.1"/>
    </source>
</evidence>
<keyword evidence="2" id="KW-1185">Reference proteome</keyword>
<proteinExistence type="predicted"/>
<dbReference type="EMBL" id="JADNRY010000033">
    <property type="protein sequence ID" value="KAF9071392.1"/>
    <property type="molecule type" value="Genomic_DNA"/>
</dbReference>